<comment type="caution">
    <text evidence="5">The sequence shown here is derived from an EMBL/GenBank/DDBJ whole genome shotgun (WGS) entry which is preliminary data.</text>
</comment>
<reference evidence="5 6" key="1">
    <citation type="submission" date="2024-06" db="EMBL/GenBank/DDBJ databases">
        <title>Genomic Encyclopedia of Type Strains, Phase IV (KMG-IV): sequencing the most valuable type-strain genomes for metagenomic binning, comparative biology and taxonomic classification.</title>
        <authorList>
            <person name="Goeker M."/>
        </authorList>
    </citation>
    <scope>NUCLEOTIDE SEQUENCE [LARGE SCALE GENOMIC DNA]</scope>
    <source>
        <strain evidence="5 6">DSM 21331</strain>
    </source>
</reference>
<dbReference type="InterPro" id="IPR018060">
    <property type="entry name" value="HTH_AraC"/>
</dbReference>
<dbReference type="RefSeq" id="WP_238277343.1">
    <property type="nucleotide sequence ID" value="NZ_BPQL01000021.1"/>
</dbReference>
<feature type="domain" description="HTH araC/xylS-type" evidence="4">
    <location>
        <begin position="212"/>
        <end position="311"/>
    </location>
</feature>
<dbReference type="Gene3D" id="1.10.10.60">
    <property type="entry name" value="Homeodomain-like"/>
    <property type="match status" value="1"/>
</dbReference>
<dbReference type="InterPro" id="IPR050204">
    <property type="entry name" value="AraC_XylS_family_regulators"/>
</dbReference>
<dbReference type="PANTHER" id="PTHR46796:SF6">
    <property type="entry name" value="ARAC SUBFAMILY"/>
    <property type="match status" value="1"/>
</dbReference>
<evidence type="ECO:0000256" key="3">
    <source>
        <dbReference type="ARBA" id="ARBA00023163"/>
    </source>
</evidence>
<keyword evidence="2" id="KW-0238">DNA-binding</keyword>
<accession>A0ABV2L0T6</accession>
<evidence type="ECO:0000256" key="2">
    <source>
        <dbReference type="ARBA" id="ARBA00023125"/>
    </source>
</evidence>
<evidence type="ECO:0000313" key="5">
    <source>
        <dbReference type="EMBL" id="MET3690530.1"/>
    </source>
</evidence>
<gene>
    <name evidence="5" type="ORF">ABID43_000049</name>
</gene>
<dbReference type="Pfam" id="PF12833">
    <property type="entry name" value="HTH_18"/>
    <property type="match status" value="1"/>
</dbReference>
<dbReference type="SMART" id="SM00342">
    <property type="entry name" value="HTH_ARAC"/>
    <property type="match status" value="1"/>
</dbReference>
<keyword evidence="6" id="KW-1185">Reference proteome</keyword>
<sequence>MNQAVFPQAGPESFGAYHDLYAAGSTVSRIGDRFEATLLGRRAAGLLLFDRQIVGAVHQREVPRVRRDEHEHINIQVLRSGRMLAGAPGNERVLASGDTVLFDTTLPQRTVLYDADYVTVSLARDVVEEAVPNIRSLHGCILPRATFPALAEAVFSLARGTFGTPDVTRGGSRLLAELLRPAGDPSSWPERSWPERSWPEDVDDDLDAARRLRALLFIDANLGQRNLDVNAVASGSGLSRSSLYRAFAPVGGVAQEIIRRRVARLRSAILSQGGDVRISTLMWRFGFSTPSHGSRAFKGAYGLAPAQLRNEVRAPQRGVVDDLVPDCLRSWFQGLNRAPLSS</sequence>
<keyword evidence="1" id="KW-0805">Transcription regulation</keyword>
<evidence type="ECO:0000256" key="1">
    <source>
        <dbReference type="ARBA" id="ARBA00023015"/>
    </source>
</evidence>
<organism evidence="5 6">
    <name type="scientific">Methylobacterium goesingense</name>
    <dbReference type="NCBI Taxonomy" id="243690"/>
    <lineage>
        <taxon>Bacteria</taxon>
        <taxon>Pseudomonadati</taxon>
        <taxon>Pseudomonadota</taxon>
        <taxon>Alphaproteobacteria</taxon>
        <taxon>Hyphomicrobiales</taxon>
        <taxon>Methylobacteriaceae</taxon>
        <taxon>Methylobacterium</taxon>
    </lineage>
</organism>
<protein>
    <submittedName>
        <fullName evidence="5">AraC-like DNA-binding protein</fullName>
    </submittedName>
</protein>
<proteinExistence type="predicted"/>
<evidence type="ECO:0000313" key="6">
    <source>
        <dbReference type="Proteomes" id="UP001549145"/>
    </source>
</evidence>
<dbReference type="PROSITE" id="PS01124">
    <property type="entry name" value="HTH_ARAC_FAMILY_2"/>
    <property type="match status" value="1"/>
</dbReference>
<name>A0ABV2L0T6_9HYPH</name>
<keyword evidence="3" id="KW-0804">Transcription</keyword>
<evidence type="ECO:0000259" key="4">
    <source>
        <dbReference type="PROSITE" id="PS01124"/>
    </source>
</evidence>
<dbReference type="EMBL" id="JBEPMM010000001">
    <property type="protein sequence ID" value="MET3690530.1"/>
    <property type="molecule type" value="Genomic_DNA"/>
</dbReference>
<dbReference type="PANTHER" id="PTHR46796">
    <property type="entry name" value="HTH-TYPE TRANSCRIPTIONAL ACTIVATOR RHAS-RELATED"/>
    <property type="match status" value="1"/>
</dbReference>
<dbReference type="Proteomes" id="UP001549145">
    <property type="component" value="Unassembled WGS sequence"/>
</dbReference>